<dbReference type="EC" id="3.4.21.-" evidence="7"/>
<dbReference type="InterPro" id="IPR035952">
    <property type="entry name" value="Rhomboid-like_sf"/>
</dbReference>
<feature type="transmembrane region" description="Helical" evidence="5">
    <location>
        <begin position="54"/>
        <end position="71"/>
    </location>
</feature>
<dbReference type="OrthoDB" id="196054at2"/>
<evidence type="ECO:0000313" key="7">
    <source>
        <dbReference type="EMBL" id="RKG40318.1"/>
    </source>
</evidence>
<dbReference type="EMBL" id="RAXT01000002">
    <property type="protein sequence ID" value="RKG40318.1"/>
    <property type="molecule type" value="Genomic_DNA"/>
</dbReference>
<evidence type="ECO:0000256" key="4">
    <source>
        <dbReference type="ARBA" id="ARBA00023136"/>
    </source>
</evidence>
<sequence length="196" mass="23071">MERQQLRLSCFMIIGCAIFFGILQFFQQHLIYQYDVLFSQPWRIWTGHWVHVGWIHYLLNILAFACLPFLFSNIRWWYLIVLLIILPVLLSIIFHFIYPNVFAYAGLSGILHGLFIFCAIVSLNEKKERYFASIILLLILIKIIWEYYFGSFQTAQLIGHPVLTQAHLWGAIFGTLLAIICIIFRIEVIEKVNKNV</sequence>
<name>A0A3A8F1M8_9GAMM</name>
<dbReference type="SUPFAM" id="SSF144091">
    <property type="entry name" value="Rhomboid-like"/>
    <property type="match status" value="1"/>
</dbReference>
<feature type="transmembrane region" description="Helical" evidence="5">
    <location>
        <begin position="168"/>
        <end position="186"/>
    </location>
</feature>
<keyword evidence="3 5" id="KW-1133">Transmembrane helix</keyword>
<reference evidence="7 8" key="1">
    <citation type="submission" date="2018-09" db="EMBL/GenBank/DDBJ databases">
        <title>The draft genome of Acinetobacter spp. strains.</title>
        <authorList>
            <person name="Qin J."/>
            <person name="Feng Y."/>
            <person name="Zong Z."/>
        </authorList>
    </citation>
    <scope>NUCLEOTIDE SEQUENCE [LARGE SCALE GENOMIC DNA]</scope>
    <source>
        <strain evidence="7 8">WCHAc060115</strain>
    </source>
</reference>
<feature type="transmembrane region" description="Helical" evidence="5">
    <location>
        <begin position="76"/>
        <end position="98"/>
    </location>
</feature>
<dbReference type="InterPro" id="IPR023826">
    <property type="entry name" value="Rhom-like_SP_proteobac"/>
</dbReference>
<evidence type="ECO:0000256" key="5">
    <source>
        <dbReference type="SAM" id="Phobius"/>
    </source>
</evidence>
<protein>
    <submittedName>
        <fullName evidence="7">Rhombosortase</fullName>
        <ecNumber evidence="7">3.4.21.-</ecNumber>
    </submittedName>
</protein>
<dbReference type="Proteomes" id="UP000280405">
    <property type="component" value="Unassembled WGS sequence"/>
</dbReference>
<evidence type="ECO:0000259" key="6">
    <source>
        <dbReference type="Pfam" id="PF01694"/>
    </source>
</evidence>
<feature type="domain" description="Peptidase S54 rhomboid" evidence="6">
    <location>
        <begin position="40"/>
        <end position="181"/>
    </location>
</feature>
<keyword evidence="2 5" id="KW-0812">Transmembrane</keyword>
<evidence type="ECO:0000313" key="8">
    <source>
        <dbReference type="Proteomes" id="UP000280405"/>
    </source>
</evidence>
<organism evidence="7 8">
    <name type="scientific">Acinetobacter rongchengensis</name>
    <dbReference type="NCBI Taxonomy" id="2419601"/>
    <lineage>
        <taxon>Bacteria</taxon>
        <taxon>Pseudomonadati</taxon>
        <taxon>Pseudomonadota</taxon>
        <taxon>Gammaproteobacteria</taxon>
        <taxon>Moraxellales</taxon>
        <taxon>Moraxellaceae</taxon>
        <taxon>Acinetobacter</taxon>
    </lineage>
</organism>
<comment type="caution">
    <text evidence="7">The sequence shown here is derived from an EMBL/GenBank/DDBJ whole genome shotgun (WGS) entry which is preliminary data.</text>
</comment>
<evidence type="ECO:0000256" key="3">
    <source>
        <dbReference type="ARBA" id="ARBA00022989"/>
    </source>
</evidence>
<dbReference type="NCBIfam" id="TIGR03902">
    <property type="entry name" value="rhom_GG_sort"/>
    <property type="match status" value="1"/>
</dbReference>
<evidence type="ECO:0000256" key="1">
    <source>
        <dbReference type="ARBA" id="ARBA00004141"/>
    </source>
</evidence>
<dbReference type="AlphaFoldDB" id="A0A3A8F1M8"/>
<evidence type="ECO:0000256" key="2">
    <source>
        <dbReference type="ARBA" id="ARBA00022692"/>
    </source>
</evidence>
<dbReference type="Pfam" id="PF01694">
    <property type="entry name" value="Rhomboid"/>
    <property type="match status" value="1"/>
</dbReference>
<accession>A0A3A8F1M8</accession>
<gene>
    <name evidence="7" type="primary">rrtA</name>
    <name evidence="7" type="ORF">D7V20_01385</name>
</gene>
<comment type="subcellular location">
    <subcellularLocation>
        <location evidence="1">Membrane</location>
        <topology evidence="1">Multi-pass membrane protein</topology>
    </subcellularLocation>
</comment>
<feature type="transmembrane region" description="Helical" evidence="5">
    <location>
        <begin position="12"/>
        <end position="34"/>
    </location>
</feature>
<dbReference type="GO" id="GO:0004252">
    <property type="term" value="F:serine-type endopeptidase activity"/>
    <property type="evidence" value="ECO:0007669"/>
    <property type="project" value="InterPro"/>
</dbReference>
<dbReference type="GO" id="GO:0016020">
    <property type="term" value="C:membrane"/>
    <property type="evidence" value="ECO:0007669"/>
    <property type="project" value="UniProtKB-SubCell"/>
</dbReference>
<dbReference type="RefSeq" id="WP_120382576.1">
    <property type="nucleotide sequence ID" value="NZ_RAXT01000002.1"/>
</dbReference>
<keyword evidence="7" id="KW-0378">Hydrolase</keyword>
<keyword evidence="4 5" id="KW-0472">Membrane</keyword>
<feature type="transmembrane region" description="Helical" evidence="5">
    <location>
        <begin position="130"/>
        <end position="148"/>
    </location>
</feature>
<dbReference type="Gene3D" id="1.20.1540.10">
    <property type="entry name" value="Rhomboid-like"/>
    <property type="match status" value="1"/>
</dbReference>
<keyword evidence="8" id="KW-1185">Reference proteome</keyword>
<feature type="transmembrane region" description="Helical" evidence="5">
    <location>
        <begin position="104"/>
        <end position="123"/>
    </location>
</feature>
<dbReference type="InterPro" id="IPR022764">
    <property type="entry name" value="Peptidase_S54_rhomboid_dom"/>
</dbReference>
<proteinExistence type="predicted"/>